<evidence type="ECO:0000256" key="1">
    <source>
        <dbReference type="SAM" id="MobiDB-lite"/>
    </source>
</evidence>
<gene>
    <name evidence="3" type="ORF">CYCCA115_LOCUS3282</name>
</gene>
<feature type="compositionally biased region" description="Basic residues" evidence="1">
    <location>
        <begin position="256"/>
        <end position="266"/>
    </location>
</feature>
<proteinExistence type="predicted"/>
<keyword evidence="4" id="KW-1185">Reference proteome</keyword>
<evidence type="ECO:0000259" key="2">
    <source>
        <dbReference type="PROSITE" id="PS50076"/>
    </source>
</evidence>
<protein>
    <recommendedName>
        <fullName evidence="2">J domain-containing protein</fullName>
    </recommendedName>
</protein>
<evidence type="ECO:0000313" key="4">
    <source>
        <dbReference type="Proteomes" id="UP001295423"/>
    </source>
</evidence>
<dbReference type="InterPro" id="IPR052758">
    <property type="entry name" value="SRC_co-chaperone"/>
</dbReference>
<reference evidence="3" key="1">
    <citation type="submission" date="2023-08" db="EMBL/GenBank/DDBJ databases">
        <authorList>
            <person name="Audoor S."/>
            <person name="Bilcke G."/>
        </authorList>
    </citation>
    <scope>NUCLEOTIDE SEQUENCE</scope>
</reference>
<feature type="compositionally biased region" description="Low complexity" evidence="1">
    <location>
        <begin position="346"/>
        <end position="356"/>
    </location>
</feature>
<dbReference type="SUPFAM" id="SSF46565">
    <property type="entry name" value="Chaperone J-domain"/>
    <property type="match status" value="1"/>
</dbReference>
<dbReference type="PRINTS" id="PR00625">
    <property type="entry name" value="JDOMAIN"/>
</dbReference>
<feature type="compositionally biased region" description="Polar residues" evidence="1">
    <location>
        <begin position="201"/>
        <end position="219"/>
    </location>
</feature>
<feature type="region of interest" description="Disordered" evidence="1">
    <location>
        <begin position="75"/>
        <end position="422"/>
    </location>
</feature>
<feature type="compositionally biased region" description="Polar residues" evidence="1">
    <location>
        <begin position="271"/>
        <end position="282"/>
    </location>
</feature>
<feature type="compositionally biased region" description="Polar residues" evidence="1">
    <location>
        <begin position="298"/>
        <end position="310"/>
    </location>
</feature>
<feature type="domain" description="J" evidence="2">
    <location>
        <begin position="7"/>
        <end position="75"/>
    </location>
</feature>
<feature type="compositionally biased region" description="Polar residues" evidence="1">
    <location>
        <begin position="79"/>
        <end position="88"/>
    </location>
</feature>
<dbReference type="InterPro" id="IPR001623">
    <property type="entry name" value="DnaJ_domain"/>
</dbReference>
<accession>A0AAD2CHJ0</accession>
<dbReference type="Proteomes" id="UP001295423">
    <property type="component" value="Unassembled WGS sequence"/>
</dbReference>
<name>A0AAD2CHJ0_9STRA</name>
<dbReference type="PANTHER" id="PTHR44200:SF1">
    <property type="entry name" value="DNAJ HOMOLOG SUBFAMILY C MEMBER 7"/>
    <property type="match status" value="1"/>
</dbReference>
<dbReference type="CDD" id="cd06257">
    <property type="entry name" value="DnaJ"/>
    <property type="match status" value="1"/>
</dbReference>
<comment type="caution">
    <text evidence="3">The sequence shown here is derived from an EMBL/GenBank/DDBJ whole genome shotgun (WGS) entry which is preliminary data.</text>
</comment>
<evidence type="ECO:0000313" key="3">
    <source>
        <dbReference type="EMBL" id="CAJ1933384.1"/>
    </source>
</evidence>
<dbReference type="PROSITE" id="PS50076">
    <property type="entry name" value="DNAJ_2"/>
    <property type="match status" value="1"/>
</dbReference>
<dbReference type="PANTHER" id="PTHR44200">
    <property type="entry name" value="DNAJ HOMOLOG SUBFAMILY C MEMBER 7"/>
    <property type="match status" value="1"/>
</dbReference>
<dbReference type="Gene3D" id="1.10.287.110">
    <property type="entry name" value="DnaJ domain"/>
    <property type="match status" value="1"/>
</dbReference>
<organism evidence="3 4">
    <name type="scientific">Cylindrotheca closterium</name>
    <dbReference type="NCBI Taxonomy" id="2856"/>
    <lineage>
        <taxon>Eukaryota</taxon>
        <taxon>Sar</taxon>
        <taxon>Stramenopiles</taxon>
        <taxon>Ochrophyta</taxon>
        <taxon>Bacillariophyta</taxon>
        <taxon>Bacillariophyceae</taxon>
        <taxon>Bacillariophycidae</taxon>
        <taxon>Bacillariales</taxon>
        <taxon>Bacillariaceae</taxon>
        <taxon>Cylindrotheca</taxon>
    </lineage>
</organism>
<dbReference type="AlphaFoldDB" id="A0AAD2CHJ0"/>
<feature type="compositionally biased region" description="Polar residues" evidence="1">
    <location>
        <begin position="231"/>
        <end position="241"/>
    </location>
</feature>
<dbReference type="Pfam" id="PF00226">
    <property type="entry name" value="DnaJ"/>
    <property type="match status" value="1"/>
</dbReference>
<feature type="compositionally biased region" description="Basic and acidic residues" evidence="1">
    <location>
        <begin position="311"/>
        <end position="337"/>
    </location>
</feature>
<dbReference type="EMBL" id="CAKOGP040000269">
    <property type="protein sequence ID" value="CAJ1933384.1"/>
    <property type="molecule type" value="Genomic_DNA"/>
</dbReference>
<feature type="compositionally biased region" description="Polar residues" evidence="1">
    <location>
        <begin position="181"/>
        <end position="192"/>
    </location>
</feature>
<sequence>MAPNIDDPFAVLGIANDASEAEVKKAYRKLALKYHPDRQNGKSDEEIAAASDMFVKIAEAQDMLTDPVKRYDFRMKQEAQANKISPSAANRGRPTPPGSSSAGTRRPTAKASTVRKPVPMNRQASTSSMRRGHSPRSMNKKQGSVRAVNKPVLGRNLSDQPPKRVTSVGSLASRSAHVPRTNPNRMQQNSPFNPHKPPPITQNRSKTANMLRTPSNASMMSKKKKKKPAETTYTFVRNNGKTPPLATPASGDASPKVKKKKKKKKKPEAEQTFTFVRNNKTSDVPKKKKKKKPEAESEQTFTFVRNSTKSPKVDSTIKMRRRNSNDSAKKQQKADKRTKMKKNTGSSALDSSSRSLKSSRKSPGAASRANRIMMSPQQAPRKSILGFGRTSVQNTPQSARGKKKAMGIKGFLGRPPMETSNG</sequence>
<dbReference type="InterPro" id="IPR036869">
    <property type="entry name" value="J_dom_sf"/>
</dbReference>
<dbReference type="SMART" id="SM00271">
    <property type="entry name" value="DnaJ"/>
    <property type="match status" value="1"/>
</dbReference>